<feature type="chain" id="PRO_5011502792" evidence="10">
    <location>
        <begin position="23"/>
        <end position="1008"/>
    </location>
</feature>
<accession>A0A1H7RW70</accession>
<evidence type="ECO:0000256" key="3">
    <source>
        <dbReference type="ARBA" id="ARBA00022452"/>
    </source>
</evidence>
<dbReference type="InterPro" id="IPR037066">
    <property type="entry name" value="Plug_dom_sf"/>
</dbReference>
<feature type="signal peptide" evidence="10">
    <location>
        <begin position="1"/>
        <end position="22"/>
    </location>
</feature>
<dbReference type="InterPro" id="IPR039426">
    <property type="entry name" value="TonB-dep_rcpt-like"/>
</dbReference>
<evidence type="ECO:0000256" key="4">
    <source>
        <dbReference type="ARBA" id="ARBA00022692"/>
    </source>
</evidence>
<keyword evidence="14" id="KW-1185">Reference proteome</keyword>
<dbReference type="STRING" id="407022.SAMN05661044_02969"/>
<evidence type="ECO:0000256" key="6">
    <source>
        <dbReference type="ARBA" id="ARBA00023136"/>
    </source>
</evidence>
<dbReference type="InterPro" id="IPR008969">
    <property type="entry name" value="CarboxyPept-like_regulatory"/>
</dbReference>
<dbReference type="EMBL" id="FOAF01000003">
    <property type="protein sequence ID" value="SEL64462.1"/>
    <property type="molecule type" value="Genomic_DNA"/>
</dbReference>
<feature type="domain" description="TonB-dependent receptor-like beta-barrel" evidence="11">
    <location>
        <begin position="395"/>
        <end position="856"/>
    </location>
</feature>
<dbReference type="NCBIfam" id="TIGR04057">
    <property type="entry name" value="SusC_RagA_signa"/>
    <property type="match status" value="1"/>
</dbReference>
<dbReference type="InterPro" id="IPR036942">
    <property type="entry name" value="Beta-barrel_TonB_sf"/>
</dbReference>
<evidence type="ECO:0000256" key="9">
    <source>
        <dbReference type="RuleBase" id="RU003357"/>
    </source>
</evidence>
<evidence type="ECO:0000259" key="12">
    <source>
        <dbReference type="Pfam" id="PF07715"/>
    </source>
</evidence>
<dbReference type="OrthoDB" id="9768177at2"/>
<reference evidence="14" key="1">
    <citation type="submission" date="2016-10" db="EMBL/GenBank/DDBJ databases">
        <authorList>
            <person name="Varghese N."/>
            <person name="Submissions S."/>
        </authorList>
    </citation>
    <scope>NUCLEOTIDE SEQUENCE [LARGE SCALE GENOMIC DNA]</scope>
    <source>
        <strain evidence="14">DSM 18733</strain>
    </source>
</reference>
<keyword evidence="7 8" id="KW-0998">Cell outer membrane</keyword>
<dbReference type="GO" id="GO:0009279">
    <property type="term" value="C:cell outer membrane"/>
    <property type="evidence" value="ECO:0007669"/>
    <property type="project" value="UniProtKB-SubCell"/>
</dbReference>
<comment type="similarity">
    <text evidence="8 9">Belongs to the TonB-dependent receptor family.</text>
</comment>
<evidence type="ECO:0000256" key="7">
    <source>
        <dbReference type="ARBA" id="ARBA00023237"/>
    </source>
</evidence>
<dbReference type="InterPro" id="IPR023997">
    <property type="entry name" value="TonB-dep_OMP_SusC/RagA_CS"/>
</dbReference>
<dbReference type="PROSITE" id="PS52016">
    <property type="entry name" value="TONB_DEPENDENT_REC_3"/>
    <property type="match status" value="1"/>
</dbReference>
<evidence type="ECO:0000256" key="10">
    <source>
        <dbReference type="SAM" id="SignalP"/>
    </source>
</evidence>
<dbReference type="InterPro" id="IPR012910">
    <property type="entry name" value="Plug_dom"/>
</dbReference>
<keyword evidence="3 8" id="KW-1134">Transmembrane beta strand</keyword>
<evidence type="ECO:0000259" key="11">
    <source>
        <dbReference type="Pfam" id="PF00593"/>
    </source>
</evidence>
<evidence type="ECO:0000256" key="1">
    <source>
        <dbReference type="ARBA" id="ARBA00004571"/>
    </source>
</evidence>
<proteinExistence type="inferred from homology"/>
<dbReference type="Gene3D" id="2.60.40.1120">
    <property type="entry name" value="Carboxypeptidase-like, regulatory domain"/>
    <property type="match status" value="1"/>
</dbReference>
<dbReference type="Pfam" id="PF00593">
    <property type="entry name" value="TonB_dep_Rec_b-barrel"/>
    <property type="match status" value="1"/>
</dbReference>
<dbReference type="Pfam" id="PF13715">
    <property type="entry name" value="CarbopepD_reg_2"/>
    <property type="match status" value="1"/>
</dbReference>
<keyword evidence="6 8" id="KW-0472">Membrane</keyword>
<dbReference type="SUPFAM" id="SSF56935">
    <property type="entry name" value="Porins"/>
    <property type="match status" value="1"/>
</dbReference>
<dbReference type="AlphaFoldDB" id="A0A1H7RW70"/>
<protein>
    <submittedName>
        <fullName evidence="13">TonB-linked outer membrane protein, SusC/RagA family</fullName>
    </submittedName>
</protein>
<evidence type="ECO:0000256" key="5">
    <source>
        <dbReference type="ARBA" id="ARBA00023077"/>
    </source>
</evidence>
<dbReference type="InterPro" id="IPR000531">
    <property type="entry name" value="Beta-barrel_TonB"/>
</dbReference>
<dbReference type="InterPro" id="IPR023996">
    <property type="entry name" value="TonB-dep_OMP_SusC/RagA"/>
</dbReference>
<evidence type="ECO:0000256" key="8">
    <source>
        <dbReference type="PROSITE-ProRule" id="PRU01360"/>
    </source>
</evidence>
<comment type="subcellular location">
    <subcellularLocation>
        <location evidence="1 8">Cell outer membrane</location>
        <topology evidence="1 8">Multi-pass membrane protein</topology>
    </subcellularLocation>
</comment>
<keyword evidence="5 9" id="KW-0798">TonB box</keyword>
<dbReference type="NCBIfam" id="TIGR04056">
    <property type="entry name" value="OMP_RagA_SusC"/>
    <property type="match status" value="1"/>
</dbReference>
<dbReference type="Pfam" id="PF07715">
    <property type="entry name" value="Plug"/>
    <property type="match status" value="1"/>
</dbReference>
<dbReference type="Gene3D" id="2.40.170.20">
    <property type="entry name" value="TonB-dependent receptor, beta-barrel domain"/>
    <property type="match status" value="1"/>
</dbReference>
<keyword evidence="10" id="KW-0732">Signal</keyword>
<keyword evidence="2 8" id="KW-0813">Transport</keyword>
<organism evidence="13 14">
    <name type="scientific">Olivibacter domesticus</name>
    <name type="common">Pseudosphingobacterium domesticum</name>
    <dbReference type="NCBI Taxonomy" id="407022"/>
    <lineage>
        <taxon>Bacteria</taxon>
        <taxon>Pseudomonadati</taxon>
        <taxon>Bacteroidota</taxon>
        <taxon>Sphingobacteriia</taxon>
        <taxon>Sphingobacteriales</taxon>
        <taxon>Sphingobacteriaceae</taxon>
        <taxon>Olivibacter</taxon>
    </lineage>
</organism>
<name>A0A1H7RW70_OLID1</name>
<dbReference type="Proteomes" id="UP000199421">
    <property type="component" value="Unassembled WGS sequence"/>
</dbReference>
<dbReference type="SUPFAM" id="SSF49464">
    <property type="entry name" value="Carboxypeptidase regulatory domain-like"/>
    <property type="match status" value="1"/>
</dbReference>
<keyword evidence="4 8" id="KW-0812">Transmembrane</keyword>
<evidence type="ECO:0000313" key="14">
    <source>
        <dbReference type="Proteomes" id="UP000199421"/>
    </source>
</evidence>
<dbReference type="RefSeq" id="WP_093325977.1">
    <property type="nucleotide sequence ID" value="NZ_FOAF01000003.1"/>
</dbReference>
<evidence type="ECO:0000256" key="2">
    <source>
        <dbReference type="ARBA" id="ARBA00022448"/>
    </source>
</evidence>
<dbReference type="Gene3D" id="2.170.130.10">
    <property type="entry name" value="TonB-dependent receptor, plug domain"/>
    <property type="match status" value="1"/>
</dbReference>
<feature type="domain" description="TonB-dependent receptor plug" evidence="12">
    <location>
        <begin position="118"/>
        <end position="222"/>
    </location>
</feature>
<sequence>MRYKFTYCLMVLFMFFAAASFAQQEITIQGKVVDSLDGKGIPGVSVLVKGTTKGTQTDAEGNYRIVAPSNATLTFSFISYTRQEKPVGGQAIINVTLASANEQLDQVVVVGYGTQKRSQIVGSVSSVKSEEITKQPVLTAAQGLQGKASGVQINASGQPGSQPQVRIRGVGSVTGNQNPIYVVDGVITDDITNINNSDIESVEVLKDASAQAIYGSRAGNGVILVTTKSGKTGKMSINVNSYAGFRSMTNSVDLADGRSHAIYTNEAITNTNRLTGQSDPVVFDPNNLPTQTTDWMDEITRQGLVQNYDVSVSGGTEKTNYYFSGGYFGDQGILNGAKYDRITARINNEYKIAPYLSVGHNLTVTHNKNENKPTSTFSSAYRMSPSAPVRNADGSYGYLSALNVGNPVAAIDYTNDFSNSTRLQGNAYVNVRPLEGLTLRGDFNFDKTDGSGKIYAPVYSVFSAQQNNRSSLNVINQNRFYYIMNMQATYSKTFAEKHELNATAGYSFERDRADRSNLRISDVPNQRNLWYLNQGDPSTLVIVEPEANTANGGDLIRRVSYFGRMTYTYDNRYNISGSLRRDGSSSFPVNNKWGTFYSIGGSWNITNESFMKDQNLFDNLRLRVGYGQVGNDISIANNNLAVLQGLAQTGYYGFSYPDFPISLGQTFNQSRDALASWETTKGIDAGLEFGMLDGRLSGSFGYYNKLTEAYIPIRLPALAGDADNTLYSQGAKVRNKGFEAALNWEERKSDDFSYRLGFNVTFNKNIVDEVTGNFQLRGGSLGNGEITTLSKVGEPIGSFWVYETDGFDENGNFQYKDVNGDGQITESDRVFVGSYQPKTYFGFNAGVNYKKFDLSFDLYGNLGNKIFNGKRAVRFGNENVENEVFEGRWTPTNTNASHPAALNTIPRPSTYYVESGNFLRINNITLGYTFDNQKLAFLKDSKLRVFATAQNPFVFTSYSGYTPEIAGAASSNSPQGSIATSGSAINSGIELNVYPIYSTYMFGLNLTF</sequence>
<gene>
    <name evidence="13" type="ORF">SAMN05661044_02969</name>
</gene>
<evidence type="ECO:0000313" key="13">
    <source>
        <dbReference type="EMBL" id="SEL64462.1"/>
    </source>
</evidence>